<accession>A0ABN7WZJ5</accession>
<comment type="caution">
    <text evidence="1">The sequence shown here is derived from an EMBL/GenBank/DDBJ whole genome shotgun (WGS) entry which is preliminary data.</text>
</comment>
<evidence type="ECO:0000313" key="1">
    <source>
        <dbReference type="EMBL" id="CAG8843433.1"/>
    </source>
</evidence>
<evidence type="ECO:0000313" key="2">
    <source>
        <dbReference type="Proteomes" id="UP000789901"/>
    </source>
</evidence>
<sequence length="147" mass="17543">MSESKIAQTLALKFTEKYDEIIYKPILDLNIEFDLDKHWNLQWIQQILICFIHIYNPLLSPDFNEYSYRSQIIDRLLSDLFVNTILAWVIIGRVDNENHKEQETNSSQIDKKLNGHDIIYTKFKKFQIGFAEIARDAFIKDEKKMKK</sequence>
<keyword evidence="2" id="KW-1185">Reference proteome</keyword>
<protein>
    <submittedName>
        <fullName evidence="1">3888_t:CDS:1</fullName>
    </submittedName>
</protein>
<dbReference type="EMBL" id="CAJVQB010072409">
    <property type="protein sequence ID" value="CAG8843433.1"/>
    <property type="molecule type" value="Genomic_DNA"/>
</dbReference>
<name>A0ABN7WZJ5_GIGMA</name>
<proteinExistence type="predicted"/>
<reference evidence="1 2" key="1">
    <citation type="submission" date="2021-06" db="EMBL/GenBank/DDBJ databases">
        <authorList>
            <person name="Kallberg Y."/>
            <person name="Tangrot J."/>
            <person name="Rosling A."/>
        </authorList>
    </citation>
    <scope>NUCLEOTIDE SEQUENCE [LARGE SCALE GENOMIC DNA]</scope>
    <source>
        <strain evidence="1 2">120-4 pot B 10/14</strain>
    </source>
</reference>
<dbReference type="Proteomes" id="UP000789901">
    <property type="component" value="Unassembled WGS sequence"/>
</dbReference>
<gene>
    <name evidence="1" type="ORF">GMARGA_LOCUS36542</name>
</gene>
<organism evidence="1 2">
    <name type="scientific">Gigaspora margarita</name>
    <dbReference type="NCBI Taxonomy" id="4874"/>
    <lineage>
        <taxon>Eukaryota</taxon>
        <taxon>Fungi</taxon>
        <taxon>Fungi incertae sedis</taxon>
        <taxon>Mucoromycota</taxon>
        <taxon>Glomeromycotina</taxon>
        <taxon>Glomeromycetes</taxon>
        <taxon>Diversisporales</taxon>
        <taxon>Gigasporaceae</taxon>
        <taxon>Gigaspora</taxon>
    </lineage>
</organism>